<protein>
    <submittedName>
        <fullName evidence="1">Uncharacterized protein</fullName>
    </submittedName>
</protein>
<reference evidence="1 2" key="1">
    <citation type="submission" date="2011-06" db="EMBL/GenBank/DDBJ databases">
        <title>The draft genome of Thiocapsa marina 5811.</title>
        <authorList>
            <consortium name="US DOE Joint Genome Institute (JGI-PGF)"/>
            <person name="Lucas S."/>
            <person name="Han J."/>
            <person name="Cheng J.-F."/>
            <person name="Goodwin L."/>
            <person name="Pitluck S."/>
            <person name="Peters L."/>
            <person name="Land M.L."/>
            <person name="Hauser L."/>
            <person name="Vogl K."/>
            <person name="Liu Z."/>
            <person name="Imhoff J."/>
            <person name="Thiel V."/>
            <person name="Frigaard N.-U."/>
            <person name="Bryant D."/>
            <person name="Woyke T.J."/>
        </authorList>
    </citation>
    <scope>NUCLEOTIDE SEQUENCE [LARGE SCALE GENOMIC DNA]</scope>
    <source>
        <strain evidence="1 2">5811</strain>
    </source>
</reference>
<dbReference type="EMBL" id="AFWV01000026">
    <property type="protein sequence ID" value="EGV15991.1"/>
    <property type="molecule type" value="Genomic_DNA"/>
</dbReference>
<keyword evidence="2" id="KW-1185">Reference proteome</keyword>
<evidence type="ECO:0000313" key="1">
    <source>
        <dbReference type="EMBL" id="EGV15991.1"/>
    </source>
</evidence>
<sequence length="90" mass="8916">MAVQSGQTLRERVTGLVGFAVVRAGCPDVARVEATIAERGPDGLFAARGPAVDADPVVDRGGAFGLADALRGAGDGETSVGVSGVMSFVG</sequence>
<dbReference type="AlphaFoldDB" id="F9UIG5"/>
<evidence type="ECO:0000313" key="2">
    <source>
        <dbReference type="Proteomes" id="UP000005459"/>
    </source>
</evidence>
<proteinExistence type="predicted"/>
<name>F9UIG5_9GAMM</name>
<accession>F9UIG5</accession>
<organism evidence="1 2">
    <name type="scientific">Thiocapsa marina 5811</name>
    <dbReference type="NCBI Taxonomy" id="768671"/>
    <lineage>
        <taxon>Bacteria</taxon>
        <taxon>Pseudomonadati</taxon>
        <taxon>Pseudomonadota</taxon>
        <taxon>Gammaproteobacteria</taxon>
        <taxon>Chromatiales</taxon>
        <taxon>Chromatiaceae</taxon>
        <taxon>Thiocapsa</taxon>
    </lineage>
</organism>
<gene>
    <name evidence="1" type="ORF">ThimaDRAFT_4718</name>
</gene>
<dbReference type="Proteomes" id="UP000005459">
    <property type="component" value="Unassembled WGS sequence"/>
</dbReference>